<dbReference type="PANTHER" id="PTHR11240">
    <property type="entry name" value="RIBONUCLEASE T2"/>
    <property type="match status" value="1"/>
</dbReference>
<evidence type="ECO:0000313" key="4">
    <source>
        <dbReference type="EMBL" id="RWS21020.1"/>
    </source>
</evidence>
<sequence>MLTTNVLCLILFSVVAVNALKCSEYKSKKPTVKEVVLAVEWAPGVCVKNKECGNFKPQWSIHGLWPQNGERCCEESYNRNLVRAYYRELEGIWPTLKTGFANERFWAHEWTKHGTCAYAVDSLTGQARYFSNGMRLFRNLQMPSILSASKINPTNKAATAEYKILAIKSAIRNKIKVNVQLICREVPTISKIPILQEIRVCYDKGLKYIDCSTKDVCKGDSVLFVSK</sequence>
<dbReference type="InterPro" id="IPR018188">
    <property type="entry name" value="RNase_T2_His_AS_1"/>
</dbReference>
<dbReference type="Gene3D" id="3.90.730.10">
    <property type="entry name" value="Ribonuclease T2-like"/>
    <property type="match status" value="1"/>
</dbReference>
<dbReference type="PANTHER" id="PTHR11240:SF22">
    <property type="entry name" value="RIBONUCLEASE T2"/>
    <property type="match status" value="1"/>
</dbReference>
<dbReference type="InterPro" id="IPR036430">
    <property type="entry name" value="RNase_T2-like_sf"/>
</dbReference>
<dbReference type="VEuPathDB" id="VectorBase:LDEU011020"/>
<dbReference type="Pfam" id="PF00445">
    <property type="entry name" value="Ribonuclease_T2"/>
    <property type="match status" value="1"/>
</dbReference>
<reference evidence="4 5" key="1">
    <citation type="journal article" date="2018" name="Gigascience">
        <title>Genomes of trombidid mites reveal novel predicted allergens and laterally-transferred genes associated with secondary metabolism.</title>
        <authorList>
            <person name="Dong X."/>
            <person name="Chaisiri K."/>
            <person name="Xia D."/>
            <person name="Armstrong S.D."/>
            <person name="Fang Y."/>
            <person name="Donnelly M.J."/>
            <person name="Kadowaki T."/>
            <person name="McGarry J.W."/>
            <person name="Darby A.C."/>
            <person name="Makepeace B.L."/>
        </authorList>
    </citation>
    <scope>NUCLEOTIDE SEQUENCE [LARGE SCALE GENOMIC DNA]</scope>
    <source>
        <strain evidence="4">UoL-UT</strain>
    </source>
</reference>
<keyword evidence="5" id="KW-1185">Reference proteome</keyword>
<dbReference type="GO" id="GO:0005576">
    <property type="term" value="C:extracellular region"/>
    <property type="evidence" value="ECO:0007669"/>
    <property type="project" value="TreeGrafter"/>
</dbReference>
<organism evidence="4 5">
    <name type="scientific">Leptotrombidium deliense</name>
    <dbReference type="NCBI Taxonomy" id="299467"/>
    <lineage>
        <taxon>Eukaryota</taxon>
        <taxon>Metazoa</taxon>
        <taxon>Ecdysozoa</taxon>
        <taxon>Arthropoda</taxon>
        <taxon>Chelicerata</taxon>
        <taxon>Arachnida</taxon>
        <taxon>Acari</taxon>
        <taxon>Acariformes</taxon>
        <taxon>Trombidiformes</taxon>
        <taxon>Prostigmata</taxon>
        <taxon>Anystina</taxon>
        <taxon>Parasitengona</taxon>
        <taxon>Trombiculoidea</taxon>
        <taxon>Trombiculidae</taxon>
        <taxon>Leptotrombidium</taxon>
    </lineage>
</organism>
<evidence type="ECO:0000313" key="5">
    <source>
        <dbReference type="Proteomes" id="UP000288716"/>
    </source>
</evidence>
<dbReference type="InterPro" id="IPR001568">
    <property type="entry name" value="RNase_T2-like"/>
</dbReference>
<comment type="similarity">
    <text evidence="1 2">Belongs to the RNase T2 family.</text>
</comment>
<accession>A0A443S0I1</accession>
<dbReference type="PROSITE" id="PS00530">
    <property type="entry name" value="RNASE_T2_1"/>
    <property type="match status" value="1"/>
</dbReference>
<dbReference type="OrthoDB" id="435754at2759"/>
<evidence type="ECO:0000256" key="1">
    <source>
        <dbReference type="ARBA" id="ARBA00007469"/>
    </source>
</evidence>
<comment type="caution">
    <text evidence="4">The sequence shown here is derived from an EMBL/GenBank/DDBJ whole genome shotgun (WGS) entry which is preliminary data.</text>
</comment>
<proteinExistence type="inferred from homology"/>
<protein>
    <submittedName>
        <fullName evidence="4">Ribonuclease Oy-like protein</fullName>
    </submittedName>
</protein>
<dbReference type="EMBL" id="NCKV01014071">
    <property type="protein sequence ID" value="RWS21020.1"/>
    <property type="molecule type" value="Genomic_DNA"/>
</dbReference>
<dbReference type="Proteomes" id="UP000288716">
    <property type="component" value="Unassembled WGS sequence"/>
</dbReference>
<dbReference type="SUPFAM" id="SSF55895">
    <property type="entry name" value="Ribonuclease Rh-like"/>
    <property type="match status" value="1"/>
</dbReference>
<dbReference type="InterPro" id="IPR033130">
    <property type="entry name" value="RNase_T2_His_AS_2"/>
</dbReference>
<keyword evidence="3" id="KW-0732">Signal</keyword>
<evidence type="ECO:0000256" key="2">
    <source>
        <dbReference type="RuleBase" id="RU004328"/>
    </source>
</evidence>
<dbReference type="GO" id="GO:0006401">
    <property type="term" value="P:RNA catabolic process"/>
    <property type="evidence" value="ECO:0007669"/>
    <property type="project" value="TreeGrafter"/>
</dbReference>
<dbReference type="GO" id="GO:0033897">
    <property type="term" value="F:ribonuclease T2 activity"/>
    <property type="evidence" value="ECO:0007669"/>
    <property type="project" value="InterPro"/>
</dbReference>
<dbReference type="PROSITE" id="PS00531">
    <property type="entry name" value="RNASE_T2_2"/>
    <property type="match status" value="1"/>
</dbReference>
<dbReference type="AlphaFoldDB" id="A0A443S0I1"/>
<evidence type="ECO:0000256" key="3">
    <source>
        <dbReference type="SAM" id="SignalP"/>
    </source>
</evidence>
<gene>
    <name evidence="4" type="ORF">B4U80_11954</name>
</gene>
<name>A0A443S0I1_9ACAR</name>
<dbReference type="GO" id="GO:0003723">
    <property type="term" value="F:RNA binding"/>
    <property type="evidence" value="ECO:0007669"/>
    <property type="project" value="InterPro"/>
</dbReference>
<feature type="chain" id="PRO_5019366784" evidence="3">
    <location>
        <begin position="20"/>
        <end position="227"/>
    </location>
</feature>
<feature type="signal peptide" evidence="3">
    <location>
        <begin position="1"/>
        <end position="19"/>
    </location>
</feature>